<protein>
    <submittedName>
        <fullName evidence="2">Type 1 glutamine amidotransferase</fullName>
    </submittedName>
</protein>
<dbReference type="InterPro" id="IPR029062">
    <property type="entry name" value="Class_I_gatase-like"/>
</dbReference>
<proteinExistence type="predicted"/>
<dbReference type="CDD" id="cd01741">
    <property type="entry name" value="GATase1_1"/>
    <property type="match status" value="1"/>
</dbReference>
<dbReference type="EMBL" id="JAHBOH010000001">
    <property type="protein sequence ID" value="MBT0993114.1"/>
    <property type="molecule type" value="Genomic_DNA"/>
</dbReference>
<accession>A0ABS5TVH2</accession>
<comment type="caution">
    <text evidence="2">The sequence shown here is derived from an EMBL/GenBank/DDBJ whole genome shotgun (WGS) entry which is preliminary data.</text>
</comment>
<dbReference type="PANTHER" id="PTHR42695:SF5">
    <property type="entry name" value="GLUTAMINE AMIDOTRANSFERASE YLR126C-RELATED"/>
    <property type="match status" value="1"/>
</dbReference>
<feature type="domain" description="Glutamine amidotransferase" evidence="1">
    <location>
        <begin position="63"/>
        <end position="211"/>
    </location>
</feature>
<name>A0ABS5TVH2_9CELL</name>
<evidence type="ECO:0000313" key="2">
    <source>
        <dbReference type="EMBL" id="MBT0993114.1"/>
    </source>
</evidence>
<dbReference type="PROSITE" id="PS51273">
    <property type="entry name" value="GATASE_TYPE_1"/>
    <property type="match status" value="1"/>
</dbReference>
<dbReference type="InterPro" id="IPR044992">
    <property type="entry name" value="ChyE-like"/>
</dbReference>
<dbReference type="InterPro" id="IPR017926">
    <property type="entry name" value="GATASE"/>
</dbReference>
<gene>
    <name evidence="2" type="ORF">KIN34_02245</name>
</gene>
<evidence type="ECO:0000259" key="1">
    <source>
        <dbReference type="Pfam" id="PF00117"/>
    </source>
</evidence>
<dbReference type="Gene3D" id="3.40.50.880">
    <property type="match status" value="1"/>
</dbReference>
<keyword evidence="2" id="KW-0315">Glutamine amidotransferase</keyword>
<dbReference type="Proteomes" id="UP000722125">
    <property type="component" value="Unassembled WGS sequence"/>
</dbReference>
<keyword evidence="3" id="KW-1185">Reference proteome</keyword>
<evidence type="ECO:0000313" key="3">
    <source>
        <dbReference type="Proteomes" id="UP000722125"/>
    </source>
</evidence>
<reference evidence="2 3" key="1">
    <citation type="submission" date="2021-05" db="EMBL/GenBank/DDBJ databases">
        <title>Description of Cellulomonas sp. DKR-3 sp. nov.</title>
        <authorList>
            <person name="Dahal R.H."/>
            <person name="Chaudhary D.K."/>
        </authorList>
    </citation>
    <scope>NUCLEOTIDE SEQUENCE [LARGE SCALE GENOMIC DNA]</scope>
    <source>
        <strain evidence="2 3">DKR-3</strain>
    </source>
</reference>
<dbReference type="Pfam" id="PF00117">
    <property type="entry name" value="GATase"/>
    <property type="match status" value="1"/>
</dbReference>
<dbReference type="PANTHER" id="PTHR42695">
    <property type="entry name" value="GLUTAMINE AMIDOTRANSFERASE YLR126C-RELATED"/>
    <property type="match status" value="1"/>
</dbReference>
<organism evidence="2 3">
    <name type="scientific">Cellulomonas fulva</name>
    <dbReference type="NCBI Taxonomy" id="2835530"/>
    <lineage>
        <taxon>Bacteria</taxon>
        <taxon>Bacillati</taxon>
        <taxon>Actinomycetota</taxon>
        <taxon>Actinomycetes</taxon>
        <taxon>Micrococcales</taxon>
        <taxon>Cellulomonadaceae</taxon>
        <taxon>Cellulomonas</taxon>
    </lineage>
</organism>
<sequence length="263" mass="27511">MSSGFRTRVRVGVPSVDVTVRLTVVQSSPDVPLDRFAGWWSSADLTLVRADLGEPVPALGALGDGLVVLGGHMNAYDDEAADWLPVLRSLLADAARSGVPTLGVCLGAQLLAVATGGRVQVSPPPGPEAGVVDIWWRPEAASDALVGPLVAGLPGAGDRKVTAQPTLHSDAVVDLPADGVWLASSNQYPYQAFRVGSAWGVQFHPEASTTTLRDWAVWDGTVNTDAVLADYAAREEELVATGSVLAESFLTLVRERAAQPVDA</sequence>
<dbReference type="SUPFAM" id="SSF52317">
    <property type="entry name" value="Class I glutamine amidotransferase-like"/>
    <property type="match status" value="1"/>
</dbReference>